<dbReference type="InterPro" id="IPR000743">
    <property type="entry name" value="Glyco_hydro_28"/>
</dbReference>
<dbReference type="SUPFAM" id="SSF51126">
    <property type="entry name" value="Pectin lyase-like"/>
    <property type="match status" value="1"/>
</dbReference>
<dbReference type="Pfam" id="PF00295">
    <property type="entry name" value="Glyco_hydro_28"/>
    <property type="match status" value="1"/>
</dbReference>
<evidence type="ECO:0000256" key="2">
    <source>
        <dbReference type="ARBA" id="ARBA00022801"/>
    </source>
</evidence>
<dbReference type="EMBL" id="JAKOGI010000082">
    <property type="protein sequence ID" value="KAJ8444956.1"/>
    <property type="molecule type" value="Genomic_DNA"/>
</dbReference>
<name>A0A9Q1KIF0_9CARY</name>
<comment type="caution">
    <text evidence="6">The sequence shown here is derived from an EMBL/GenBank/DDBJ whole genome shotgun (WGS) entry which is preliminary data.</text>
</comment>
<dbReference type="GO" id="GO:0004650">
    <property type="term" value="F:polygalacturonase activity"/>
    <property type="evidence" value="ECO:0007669"/>
    <property type="project" value="InterPro"/>
</dbReference>
<keyword evidence="7" id="KW-1185">Reference proteome</keyword>
<dbReference type="AlphaFoldDB" id="A0A9Q1KIF0"/>
<evidence type="ECO:0000256" key="5">
    <source>
        <dbReference type="SAM" id="SignalP"/>
    </source>
</evidence>
<dbReference type="Proteomes" id="UP001153076">
    <property type="component" value="Unassembled WGS sequence"/>
</dbReference>
<dbReference type="InterPro" id="IPR012334">
    <property type="entry name" value="Pectin_lyas_fold"/>
</dbReference>
<proteinExistence type="inferred from homology"/>
<evidence type="ECO:0000313" key="6">
    <source>
        <dbReference type="EMBL" id="KAJ8444956.1"/>
    </source>
</evidence>
<comment type="similarity">
    <text evidence="1 4">Belongs to the glycosyl hydrolase 28 family.</text>
</comment>
<dbReference type="InterPro" id="IPR011050">
    <property type="entry name" value="Pectin_lyase_fold/virulence"/>
</dbReference>
<feature type="chain" id="PRO_5040448827" description="Polygalacturonase" evidence="5">
    <location>
        <begin position="20"/>
        <end position="477"/>
    </location>
</feature>
<evidence type="ECO:0008006" key="8">
    <source>
        <dbReference type="Google" id="ProtNLM"/>
    </source>
</evidence>
<evidence type="ECO:0000256" key="3">
    <source>
        <dbReference type="ARBA" id="ARBA00023295"/>
    </source>
</evidence>
<dbReference type="InterPro" id="IPR051801">
    <property type="entry name" value="GH28_Enzymes"/>
</dbReference>
<protein>
    <recommendedName>
        <fullName evidence="8">Polygalacturonase</fullName>
    </recommendedName>
</protein>
<dbReference type="Gene3D" id="2.160.20.10">
    <property type="entry name" value="Single-stranded right-handed beta-helix, Pectin lyase-like"/>
    <property type="match status" value="1"/>
</dbReference>
<gene>
    <name evidence="6" type="ORF">Cgig2_029150</name>
</gene>
<dbReference type="PANTHER" id="PTHR31339:SF5">
    <property type="entry name" value="HYDROLASE FAMILY 28 PROTEIN, PUTATIVE, EXPRESSED-RELATED"/>
    <property type="match status" value="1"/>
</dbReference>
<organism evidence="6 7">
    <name type="scientific">Carnegiea gigantea</name>
    <dbReference type="NCBI Taxonomy" id="171969"/>
    <lineage>
        <taxon>Eukaryota</taxon>
        <taxon>Viridiplantae</taxon>
        <taxon>Streptophyta</taxon>
        <taxon>Embryophyta</taxon>
        <taxon>Tracheophyta</taxon>
        <taxon>Spermatophyta</taxon>
        <taxon>Magnoliopsida</taxon>
        <taxon>eudicotyledons</taxon>
        <taxon>Gunneridae</taxon>
        <taxon>Pentapetalae</taxon>
        <taxon>Caryophyllales</taxon>
        <taxon>Cactineae</taxon>
        <taxon>Cactaceae</taxon>
        <taxon>Cactoideae</taxon>
        <taxon>Echinocereeae</taxon>
        <taxon>Carnegiea</taxon>
    </lineage>
</organism>
<dbReference type="OrthoDB" id="187139at2759"/>
<dbReference type="GO" id="GO:0005975">
    <property type="term" value="P:carbohydrate metabolic process"/>
    <property type="evidence" value="ECO:0007669"/>
    <property type="project" value="InterPro"/>
</dbReference>
<evidence type="ECO:0000256" key="4">
    <source>
        <dbReference type="RuleBase" id="RU361169"/>
    </source>
</evidence>
<evidence type="ECO:0000256" key="1">
    <source>
        <dbReference type="ARBA" id="ARBA00008834"/>
    </source>
</evidence>
<dbReference type="PANTHER" id="PTHR31339">
    <property type="entry name" value="PECTIN LYASE-RELATED"/>
    <property type="match status" value="1"/>
</dbReference>
<accession>A0A9Q1KIF0</accession>
<sequence>MCGCLFEVFFLSPLHCTFCRSCDPKKMLVALLLLLVFGNAVEIFGEESDEQCRYKPELDPRPHSVSIVEFGAVGDGKTLNTGAFQNAIFYLNSFADKGGAQLYVPAGKWLTGSFNLTSHLTLFLEKDATILGSQDPSQWGITNQLPSYGSRTEKKRYRSLINGYSLSDVVITGNNGIIDGQGSFWWDAFVAHTLNYSRPHLVEIVDSVGVVVSNLTFLNAPSYNIHPVYCSHVLVQNISAYAPPSSPDTVGIVPDSSDHVCIENSDISMGFDAIALKSGWDEYGIAYNRSTTYVHIKEVQLQASAGSALVFGSQMSGGISNVLAQQLHINNSFTGIDFRTAIGRGGFMKNITACNVSMENVNTAFSANGQWSTHPDDKYDPSALPVVDKITIGNVIGVNITIAGNFSGIEDSPFGISLYNISLSLNAASSATWVCSNVFGSSENVYPEPCPELESSLSSSSFVSVSTQISDGLATDS</sequence>
<keyword evidence="2 4" id="KW-0378">Hydrolase</keyword>
<keyword evidence="5" id="KW-0732">Signal</keyword>
<reference evidence="6" key="1">
    <citation type="submission" date="2022-04" db="EMBL/GenBank/DDBJ databases">
        <title>Carnegiea gigantea Genome sequencing and assembly v2.</title>
        <authorList>
            <person name="Copetti D."/>
            <person name="Sanderson M.J."/>
            <person name="Burquez A."/>
            <person name="Wojciechowski M.F."/>
        </authorList>
    </citation>
    <scope>NUCLEOTIDE SEQUENCE</scope>
    <source>
        <strain evidence="6">SGP5-SGP5p</strain>
        <tissue evidence="6">Aerial part</tissue>
    </source>
</reference>
<feature type="signal peptide" evidence="5">
    <location>
        <begin position="1"/>
        <end position="19"/>
    </location>
</feature>
<keyword evidence="3 4" id="KW-0326">Glycosidase</keyword>
<evidence type="ECO:0000313" key="7">
    <source>
        <dbReference type="Proteomes" id="UP001153076"/>
    </source>
</evidence>